<dbReference type="Proteomes" id="UP001165363">
    <property type="component" value="Unassembled WGS sequence"/>
</dbReference>
<dbReference type="PIRSF" id="PIRSF028756">
    <property type="entry name" value="PPK2_prd"/>
    <property type="match status" value="1"/>
</dbReference>
<dbReference type="Pfam" id="PF03976">
    <property type="entry name" value="PPK2"/>
    <property type="match status" value="1"/>
</dbReference>
<dbReference type="EMBL" id="JAMGBD010000001">
    <property type="protein sequence ID" value="MCL6682670.1"/>
    <property type="molecule type" value="Genomic_DNA"/>
</dbReference>
<protein>
    <recommendedName>
        <fullName evidence="4">ADP/GDP-polyphosphate phosphotransferase</fullName>
        <ecNumber evidence="4">2.7.4.-</ecNumber>
    </recommendedName>
    <alternativeName>
        <fullName evidence="4">Polyphosphate kinase PPK2</fullName>
    </alternativeName>
</protein>
<dbReference type="InterPro" id="IPR027417">
    <property type="entry name" value="P-loop_NTPase"/>
</dbReference>
<comment type="subunit">
    <text evidence="4">Homotetramer.</text>
</comment>
<dbReference type="EC" id="2.7.4.-" evidence="4"/>
<dbReference type="RefSeq" id="WP_249846625.1">
    <property type="nucleotide sequence ID" value="NZ_JAMGBD010000001.1"/>
</dbReference>
<dbReference type="GO" id="GO:0008976">
    <property type="term" value="F:polyphosphate kinase activity"/>
    <property type="evidence" value="ECO:0007669"/>
    <property type="project" value="UniProtKB-EC"/>
</dbReference>
<evidence type="ECO:0000256" key="1">
    <source>
        <dbReference type="ARBA" id="ARBA00009924"/>
    </source>
</evidence>
<evidence type="ECO:0000256" key="5">
    <source>
        <dbReference type="SAM" id="MobiDB-lite"/>
    </source>
</evidence>
<dbReference type="PANTHER" id="PTHR34383:SF1">
    <property type="entry name" value="ADP-POLYPHOSPHATE PHOSPHOTRANSFERASE"/>
    <property type="match status" value="1"/>
</dbReference>
<dbReference type="InterPro" id="IPR016898">
    <property type="entry name" value="Polyphosphate_phosphotransfera"/>
</dbReference>
<sequence length="293" mass="34626">MNIQKHEPFEKITGRKSAPKREAKPPRAKPPAGQEKLSNKDYEKELQKLQVELCYLQDWVRETGARVVIVCEGRDTAGKGGLIKRLTERVSPRTFRIVALSSPTEREQSMLYLQRYIPHFPSAGEVVIFDRSWYNRAGVERVMGYATKKEVENFLKNVPHFEQWLVEQGIILIKLWLEVGKKEQDRRFAKRIEDPLRQWKLSPMDLKSYSRWYEYSRARDAMFDATSHDAAPWWVIVSDDKKRARLNGIKHILSQIPYKRIKRDKVELSKRSNKHRYNDKLDVTKVRLVKEVY</sequence>
<organism evidence="7 8">
    <name type="scientific">Sphingomonas alba</name>
    <dbReference type="NCBI Taxonomy" id="2908208"/>
    <lineage>
        <taxon>Bacteria</taxon>
        <taxon>Pseudomonadati</taxon>
        <taxon>Pseudomonadota</taxon>
        <taxon>Alphaproteobacteria</taxon>
        <taxon>Sphingomonadales</taxon>
        <taxon>Sphingomonadaceae</taxon>
        <taxon>Sphingomonas</taxon>
    </lineage>
</organism>
<keyword evidence="8" id="KW-1185">Reference proteome</keyword>
<dbReference type="PANTHER" id="PTHR34383">
    <property type="entry name" value="POLYPHOSPHATE:AMP PHOSPHOTRANSFERASE-RELATED"/>
    <property type="match status" value="1"/>
</dbReference>
<keyword evidence="2 4" id="KW-0808">Transferase</keyword>
<feature type="domain" description="Polyphosphate kinase-2-related" evidence="6">
    <location>
        <begin position="37"/>
        <end position="262"/>
    </location>
</feature>
<feature type="compositionally biased region" description="Basic and acidic residues" evidence="5">
    <location>
        <begin position="1"/>
        <end position="25"/>
    </location>
</feature>
<dbReference type="NCBIfam" id="TIGR03707">
    <property type="entry name" value="PPK2_P_aer"/>
    <property type="match status" value="1"/>
</dbReference>
<proteinExistence type="inferred from homology"/>
<keyword evidence="3 4" id="KW-0418">Kinase</keyword>
<comment type="similarity">
    <text evidence="1 4">Belongs to the polyphosphate kinase 2 (PPK2) family. Class I subfamily.</text>
</comment>
<evidence type="ECO:0000256" key="2">
    <source>
        <dbReference type="ARBA" id="ARBA00022679"/>
    </source>
</evidence>
<gene>
    <name evidence="7" type="primary">ppk2</name>
    <name evidence="7" type="ORF">LZ536_01985</name>
</gene>
<comment type="caution">
    <text evidence="7">The sequence shown here is derived from an EMBL/GenBank/DDBJ whole genome shotgun (WGS) entry which is preliminary data.</text>
</comment>
<dbReference type="SUPFAM" id="SSF52540">
    <property type="entry name" value="P-loop containing nucleoside triphosphate hydrolases"/>
    <property type="match status" value="1"/>
</dbReference>
<evidence type="ECO:0000313" key="8">
    <source>
        <dbReference type="Proteomes" id="UP001165363"/>
    </source>
</evidence>
<name>A0ABT0RJ90_9SPHN</name>
<comment type="function">
    <text evidence="4">Uses inorganic polyphosphate (polyP) as a donor to convert GDP to GTP or ADP to ATP.</text>
</comment>
<evidence type="ECO:0000259" key="6">
    <source>
        <dbReference type="Pfam" id="PF03976"/>
    </source>
</evidence>
<evidence type="ECO:0000256" key="4">
    <source>
        <dbReference type="RuleBase" id="RU369062"/>
    </source>
</evidence>
<dbReference type="InterPro" id="IPR022486">
    <property type="entry name" value="PPK2_PA0141"/>
</dbReference>
<reference evidence="7" key="1">
    <citation type="submission" date="2022-05" db="EMBL/GenBank/DDBJ databases">
        <authorList>
            <person name="Jo J.-H."/>
            <person name="Im W.-T."/>
        </authorList>
    </citation>
    <scope>NUCLEOTIDE SEQUENCE</scope>
    <source>
        <strain evidence="7">SE158</strain>
    </source>
</reference>
<dbReference type="InterPro" id="IPR022488">
    <property type="entry name" value="PPK2-related"/>
</dbReference>
<accession>A0ABT0RJ90</accession>
<evidence type="ECO:0000313" key="7">
    <source>
        <dbReference type="EMBL" id="MCL6682670.1"/>
    </source>
</evidence>
<evidence type="ECO:0000256" key="3">
    <source>
        <dbReference type="ARBA" id="ARBA00022777"/>
    </source>
</evidence>
<dbReference type="Gene3D" id="3.40.50.300">
    <property type="entry name" value="P-loop containing nucleotide triphosphate hydrolases"/>
    <property type="match status" value="1"/>
</dbReference>
<feature type="region of interest" description="Disordered" evidence="5">
    <location>
        <begin position="1"/>
        <end position="39"/>
    </location>
</feature>